<protein>
    <submittedName>
        <fullName evidence="1">YbbR-like domain-containing protein</fullName>
    </submittedName>
</protein>
<evidence type="ECO:0000313" key="2">
    <source>
        <dbReference type="Proteomes" id="UP000740413"/>
    </source>
</evidence>
<dbReference type="EMBL" id="JACATN010000002">
    <property type="protein sequence ID" value="MBT2160982.1"/>
    <property type="molecule type" value="Genomic_DNA"/>
</dbReference>
<accession>A0ABS5WC54</accession>
<keyword evidence="2" id="KW-1185">Reference proteome</keyword>
<dbReference type="InterPro" id="IPR053154">
    <property type="entry name" value="c-di-AMP_regulator"/>
</dbReference>
<organism evidence="1 2">
    <name type="scientific">Zobellia barbeyronii</name>
    <dbReference type="NCBI Taxonomy" id="2748009"/>
    <lineage>
        <taxon>Bacteria</taxon>
        <taxon>Pseudomonadati</taxon>
        <taxon>Bacteroidota</taxon>
        <taxon>Flavobacteriia</taxon>
        <taxon>Flavobacteriales</taxon>
        <taxon>Flavobacteriaceae</taxon>
        <taxon>Zobellia</taxon>
    </lineage>
</organism>
<evidence type="ECO:0000313" key="1">
    <source>
        <dbReference type="EMBL" id="MBT2160982.1"/>
    </source>
</evidence>
<comment type="caution">
    <text evidence="1">The sequence shown here is derived from an EMBL/GenBank/DDBJ whole genome shotgun (WGS) entry which is preliminary data.</text>
</comment>
<dbReference type="Gene3D" id="2.170.120.30">
    <property type="match status" value="1"/>
</dbReference>
<dbReference type="PANTHER" id="PTHR37804:SF1">
    <property type="entry name" value="CDAA REGULATORY PROTEIN CDAR"/>
    <property type="match status" value="1"/>
</dbReference>
<dbReference type="PANTHER" id="PTHR37804">
    <property type="entry name" value="CDAA REGULATORY PROTEIN CDAR"/>
    <property type="match status" value="1"/>
</dbReference>
<name>A0ABS5WC54_9FLAO</name>
<reference evidence="1 2" key="1">
    <citation type="submission" date="2020-06" db="EMBL/GenBank/DDBJ databases">
        <authorList>
            <person name="Isaeva M.P."/>
            <person name="Chernysheva N.Y."/>
        </authorList>
    </citation>
    <scope>NUCLEOTIDE SEQUENCE [LARGE SCALE GENOMIC DNA]</scope>
    <source>
        <strain evidence="1 2">KMM 6746</strain>
    </source>
</reference>
<dbReference type="InterPro" id="IPR012505">
    <property type="entry name" value="YbbR"/>
</dbReference>
<dbReference type="Gene3D" id="2.170.120.40">
    <property type="entry name" value="YbbR-like domain"/>
    <property type="match status" value="1"/>
</dbReference>
<sequence length="281" mass="31788">MSTTSFDLEYVNVPEGYLFKGATDNELKVKLKAGGFQLLGFNFKHAKVSIDLADALQKDSMFYIPQKVYRKQVERQLSTSMSLMDIETDTLFVGMLAVISKKVPVKPNVEVNMATNYLLDGKMEIQPDSITITGPSKEIDTIKVVRTNKLTLPDLDADFSETVDIYKSKDLKNTKYSDNKVELTAKIARFSEKVFEVTIKTVHFPSNIDVKTFPDKVNVLCKAKLKRLKKLEASDFEVIADYGQLKDGNTDELQLELRKKPSGLHSVKLEQNSVEYILNKK</sequence>
<proteinExistence type="predicted"/>
<gene>
    <name evidence="1" type="ORF">HW347_06880</name>
</gene>
<dbReference type="Pfam" id="PF07949">
    <property type="entry name" value="YbbR"/>
    <property type="match status" value="1"/>
</dbReference>
<dbReference type="RefSeq" id="WP_214611166.1">
    <property type="nucleotide sequence ID" value="NZ_JACATN010000002.1"/>
</dbReference>
<dbReference type="Proteomes" id="UP000740413">
    <property type="component" value="Unassembled WGS sequence"/>
</dbReference>
<reference evidence="2" key="2">
    <citation type="submission" date="2023-07" db="EMBL/GenBank/DDBJ databases">
        <title>Zobellia barbeyronii sp. nov., a new marine flavobacterium, isolated from green and red algae.</title>
        <authorList>
            <person name="Nedashkovskaya O.I."/>
            <person name="Otstavnykh N."/>
            <person name="Zhukova N."/>
            <person name="Guzev K."/>
            <person name="Chausova V."/>
            <person name="Tekutyeva L."/>
            <person name="Mikhailov V."/>
            <person name="Isaeva M."/>
        </authorList>
    </citation>
    <scope>NUCLEOTIDE SEQUENCE [LARGE SCALE GENOMIC DNA]</scope>
    <source>
        <strain evidence="2">KMM 6746</strain>
    </source>
</reference>